<dbReference type="InterPro" id="IPR011642">
    <property type="entry name" value="Gate_dom"/>
</dbReference>
<reference evidence="4" key="1">
    <citation type="journal article" date="2016" name="Genome Announc.">
        <title>Complete genome sequence of Alkaliphilus metalliredigens strain QYMF, an alkaliphilic and metal-reducing bacterium isolated from borax-contaminated leachate ponds.</title>
        <authorList>
            <person name="Hwang C."/>
            <person name="Copeland A."/>
            <person name="Lucas S."/>
            <person name="Lapidus A."/>
            <person name="Barry K."/>
            <person name="Detter J.C."/>
            <person name="Glavina Del Rio T."/>
            <person name="Hammon N."/>
            <person name="Israni S."/>
            <person name="Dalin E."/>
            <person name="Tice H."/>
            <person name="Pitluck S."/>
            <person name="Chertkov O."/>
            <person name="Brettin T."/>
            <person name="Bruce D."/>
            <person name="Han C."/>
            <person name="Schmutz J."/>
            <person name="Larimer F."/>
            <person name="Land M.L."/>
            <person name="Hauser L."/>
            <person name="Kyrpides N."/>
            <person name="Mikhailova N."/>
            <person name="Ye Q."/>
            <person name="Zhou J."/>
            <person name="Richardson P."/>
            <person name="Fields M.W."/>
        </authorList>
    </citation>
    <scope>NUCLEOTIDE SEQUENCE [LARGE SCALE GENOMIC DNA]</scope>
    <source>
        <strain evidence="4">QYMF</strain>
    </source>
</reference>
<evidence type="ECO:0000313" key="3">
    <source>
        <dbReference type="EMBL" id="ABR46982.1"/>
    </source>
</evidence>
<dbReference type="OrthoDB" id="1633380at2"/>
<proteinExistence type="predicted"/>
<dbReference type="RefSeq" id="WP_012062025.1">
    <property type="nucleotide sequence ID" value="NC_009633.1"/>
</dbReference>
<feature type="transmembrane region" description="Helical" evidence="1">
    <location>
        <begin position="22"/>
        <end position="42"/>
    </location>
</feature>
<feature type="transmembrane region" description="Helical" evidence="1">
    <location>
        <begin position="54"/>
        <end position="76"/>
    </location>
</feature>
<feature type="transmembrane region" description="Helical" evidence="1">
    <location>
        <begin position="205"/>
        <end position="225"/>
    </location>
</feature>
<feature type="transmembrane region" description="Helical" evidence="1">
    <location>
        <begin position="312"/>
        <end position="330"/>
    </location>
</feature>
<evidence type="ECO:0000259" key="2">
    <source>
        <dbReference type="Pfam" id="PF07670"/>
    </source>
</evidence>
<dbReference type="eggNOG" id="COG3314">
    <property type="taxonomic scope" value="Bacteria"/>
</dbReference>
<keyword evidence="4" id="KW-1185">Reference proteome</keyword>
<feature type="transmembrane region" description="Helical" evidence="1">
    <location>
        <begin position="88"/>
        <end position="108"/>
    </location>
</feature>
<keyword evidence="1" id="KW-1133">Transmembrane helix</keyword>
<dbReference type="AlphaFoldDB" id="A6TLB4"/>
<dbReference type="STRING" id="293826.Amet_0757"/>
<feature type="transmembrane region" description="Helical" evidence="1">
    <location>
        <begin position="385"/>
        <end position="409"/>
    </location>
</feature>
<gene>
    <name evidence="3" type="ordered locus">Amet_0757</name>
</gene>
<dbReference type="KEGG" id="amt:Amet_0757"/>
<protein>
    <submittedName>
        <fullName evidence="3">Nucleoside recognition domain protein</fullName>
    </submittedName>
</protein>
<feature type="transmembrane region" description="Helical" evidence="1">
    <location>
        <begin position="172"/>
        <end position="193"/>
    </location>
</feature>
<dbReference type="Proteomes" id="UP000001572">
    <property type="component" value="Chromosome"/>
</dbReference>
<name>A6TLB4_ALKMQ</name>
<evidence type="ECO:0000256" key="1">
    <source>
        <dbReference type="SAM" id="Phobius"/>
    </source>
</evidence>
<keyword evidence="1" id="KW-0812">Transmembrane</keyword>
<evidence type="ECO:0000313" key="4">
    <source>
        <dbReference type="Proteomes" id="UP000001572"/>
    </source>
</evidence>
<dbReference type="HOGENOM" id="CLU_048533_0_0_9"/>
<feature type="transmembrane region" description="Helical" evidence="1">
    <location>
        <begin position="421"/>
        <end position="442"/>
    </location>
</feature>
<feature type="transmembrane region" description="Helical" evidence="1">
    <location>
        <begin position="128"/>
        <end position="152"/>
    </location>
</feature>
<sequence length="443" mass="49268">MNTNTRTHVVDRLYRLSNVVKFLGWSLLGIFIFFVPITFSGNKTIPLDHLVTNIMVRVPSFAPIFTFVIIMIGSILPFYEKSWNKDKATFVLSILKLLAIIPGSMVIFNFGPEWLMREDMLPFLFRRVVMPVALIVPLGSLFLTFITGYGLLEFFGVLMKPIMRPVWKVPGVAAVNVVASFVGSFSVGIFMTNRLFREGKYTVKEAAIITTGFSTVSATFMVIIAKTLDLMFMWNAFFWSALIITFVVSAITIRLHPLKSMEDTYITGAEANQLEFNEKLFLNAIREAFKTVEGSNSILKNMMINLKDGLEMCLRLIPGIVSIGLISLILVKTTNFFDVIGYIYYPLTTLLKLSEPMLIAKISAIAGAEVFIPSVIVAAEEVGLATRFIAGVVSISSILFFSGSIPCILATDIDLSIKDILLILVQRTALTIILVTPVAMILF</sequence>
<feature type="transmembrane region" description="Helical" evidence="1">
    <location>
        <begin position="231"/>
        <end position="253"/>
    </location>
</feature>
<accession>A6TLB4</accession>
<keyword evidence="1" id="KW-0472">Membrane</keyword>
<feature type="domain" description="Nucleoside transporter/FeoB GTPase Gate" evidence="2">
    <location>
        <begin position="132"/>
        <end position="228"/>
    </location>
</feature>
<organism evidence="3 4">
    <name type="scientific">Alkaliphilus metalliredigens (strain QYMF)</name>
    <dbReference type="NCBI Taxonomy" id="293826"/>
    <lineage>
        <taxon>Bacteria</taxon>
        <taxon>Bacillati</taxon>
        <taxon>Bacillota</taxon>
        <taxon>Clostridia</taxon>
        <taxon>Peptostreptococcales</taxon>
        <taxon>Natronincolaceae</taxon>
        <taxon>Alkaliphilus</taxon>
    </lineage>
</organism>
<dbReference type="EMBL" id="CP000724">
    <property type="protein sequence ID" value="ABR46982.1"/>
    <property type="molecule type" value="Genomic_DNA"/>
</dbReference>
<dbReference type="Pfam" id="PF07670">
    <property type="entry name" value="Gate"/>
    <property type="match status" value="1"/>
</dbReference>